<proteinExistence type="predicted"/>
<evidence type="ECO:0000256" key="1">
    <source>
        <dbReference type="SAM" id="MobiDB-lite"/>
    </source>
</evidence>
<protein>
    <submittedName>
        <fullName evidence="2">KLLA0D12936p</fullName>
    </submittedName>
</protein>
<dbReference type="HOGENOM" id="CLU_095426_0_0_1"/>
<dbReference type="InParanoid" id="Q6CR00"/>
<dbReference type="KEGG" id="kla:KLLA0_D12936g"/>
<organism evidence="2 3">
    <name type="scientific">Kluyveromyces lactis (strain ATCC 8585 / CBS 2359 / DSM 70799 / NBRC 1267 / NRRL Y-1140 / WM37)</name>
    <name type="common">Yeast</name>
    <name type="synonym">Candida sphaerica</name>
    <dbReference type="NCBI Taxonomy" id="284590"/>
    <lineage>
        <taxon>Eukaryota</taxon>
        <taxon>Fungi</taxon>
        <taxon>Dikarya</taxon>
        <taxon>Ascomycota</taxon>
        <taxon>Saccharomycotina</taxon>
        <taxon>Saccharomycetes</taxon>
        <taxon>Saccharomycetales</taxon>
        <taxon>Saccharomycetaceae</taxon>
        <taxon>Kluyveromyces</taxon>
    </lineage>
</organism>
<dbReference type="Proteomes" id="UP000000598">
    <property type="component" value="Chromosome D"/>
</dbReference>
<dbReference type="OMA" id="RIVMERC"/>
<dbReference type="AlphaFoldDB" id="Q6CR00"/>
<dbReference type="EMBL" id="CR382124">
    <property type="protein sequence ID" value="CAH00735.1"/>
    <property type="molecule type" value="Genomic_DNA"/>
</dbReference>
<keyword evidence="3" id="KW-1185">Reference proteome</keyword>
<evidence type="ECO:0000313" key="2">
    <source>
        <dbReference type="EMBL" id="CAH00735.1"/>
    </source>
</evidence>
<accession>Q6CR00</accession>
<feature type="region of interest" description="Disordered" evidence="1">
    <location>
        <begin position="90"/>
        <end position="112"/>
    </location>
</feature>
<dbReference type="Gene3D" id="2.160.20.70">
    <property type="match status" value="1"/>
</dbReference>
<gene>
    <name evidence="2" type="ORF">KLLA0_D12936g</name>
</gene>
<dbReference type="InterPro" id="IPR016098">
    <property type="entry name" value="CAP/MinC_C"/>
</dbReference>
<dbReference type="PaxDb" id="284590-Q6CR00"/>
<name>Q6CR00_KLULA</name>
<reference evidence="2 3" key="1">
    <citation type="journal article" date="2004" name="Nature">
        <title>Genome evolution in yeasts.</title>
        <authorList>
            <consortium name="Genolevures"/>
            <person name="Dujon B."/>
            <person name="Sherman D."/>
            <person name="Fischer G."/>
            <person name="Durrens P."/>
            <person name="Casaregola S."/>
            <person name="Lafontaine I."/>
            <person name="de Montigny J."/>
            <person name="Marck C."/>
            <person name="Neuveglise C."/>
            <person name="Talla E."/>
            <person name="Goffard N."/>
            <person name="Frangeul L."/>
            <person name="Aigle M."/>
            <person name="Anthouard V."/>
            <person name="Babour A."/>
            <person name="Barbe V."/>
            <person name="Barnay S."/>
            <person name="Blanchin S."/>
            <person name="Beckerich J.M."/>
            <person name="Beyne E."/>
            <person name="Bleykasten C."/>
            <person name="Boisrame A."/>
            <person name="Boyer J."/>
            <person name="Cattolico L."/>
            <person name="Confanioleri F."/>
            <person name="de Daruvar A."/>
            <person name="Despons L."/>
            <person name="Fabre E."/>
            <person name="Fairhead C."/>
            <person name="Ferry-Dumazet H."/>
            <person name="Groppi A."/>
            <person name="Hantraye F."/>
            <person name="Hennequin C."/>
            <person name="Jauniaux N."/>
            <person name="Joyet P."/>
            <person name="Kachouri R."/>
            <person name="Kerrest A."/>
            <person name="Koszul R."/>
            <person name="Lemaire M."/>
            <person name="Lesur I."/>
            <person name="Ma L."/>
            <person name="Muller H."/>
            <person name="Nicaud J.M."/>
            <person name="Nikolski M."/>
            <person name="Oztas S."/>
            <person name="Ozier-Kalogeropoulos O."/>
            <person name="Pellenz S."/>
            <person name="Potier S."/>
            <person name="Richard G.F."/>
            <person name="Straub M.L."/>
            <person name="Suleau A."/>
            <person name="Swennene D."/>
            <person name="Tekaia F."/>
            <person name="Wesolowski-Louvel M."/>
            <person name="Westhof E."/>
            <person name="Wirth B."/>
            <person name="Zeniou-Meyer M."/>
            <person name="Zivanovic I."/>
            <person name="Bolotin-Fukuhara M."/>
            <person name="Thierry A."/>
            <person name="Bouchier C."/>
            <person name="Caudron B."/>
            <person name="Scarpelli C."/>
            <person name="Gaillardin C."/>
            <person name="Weissenbach J."/>
            <person name="Wincker P."/>
            <person name="Souciet J.L."/>
        </authorList>
    </citation>
    <scope>NUCLEOTIDE SEQUENCE [LARGE SCALE GENOMIC DNA]</scope>
    <source>
        <strain evidence="3">ATCC 8585 / CBS 2359 / DSM 70799 / NBRC 1267 / NRRL Y-1140 / WM37</strain>
    </source>
</reference>
<sequence>MTILHCIKDDGSIDANILSSEFNTICRELEYQVDTGKDLAKCKDDLSSVSKQLTSVAHNLSSFDQELYSTKIDHLSKKITIKQLETSNKDDRRAKWKARGRPSAKTSAAVMDSSLENSKKLDAVTSPQLKDTTIYYDISENSYRNLTNCTLKYTGTEPLQEFATLSIQDVHKSIVYFNILPFNQGSLLLERFGHCKIVIITPKNSNLQLRLHEMHNCQLYIREQHPGQIQDIIIEDFSDCVFHEDTEKFVHIHNFNRLNLQNKETNGGYTFGNFPYEIGSLIP</sequence>
<dbReference type="STRING" id="284590.Q6CR00"/>
<evidence type="ECO:0000313" key="3">
    <source>
        <dbReference type="Proteomes" id="UP000000598"/>
    </source>
</evidence>
<dbReference type="eggNOG" id="ENOG502S4TX">
    <property type="taxonomic scope" value="Eukaryota"/>
</dbReference>
<dbReference type="FunCoup" id="Q6CR00">
    <property type="interactions" value="60"/>
</dbReference>